<dbReference type="Pfam" id="PF00528">
    <property type="entry name" value="BPD_transp_1"/>
    <property type="match status" value="1"/>
</dbReference>
<feature type="transmembrane region" description="Helical" evidence="9">
    <location>
        <begin position="53"/>
        <end position="76"/>
    </location>
</feature>
<keyword evidence="8 9" id="KW-0472">Membrane</keyword>
<dbReference type="InterPro" id="IPR010065">
    <property type="entry name" value="AA_ABC_transptr_permease_3TM"/>
</dbReference>
<evidence type="ECO:0000256" key="3">
    <source>
        <dbReference type="ARBA" id="ARBA00022448"/>
    </source>
</evidence>
<organism evidence="11 12">
    <name type="scientific">Marinicrinis sediminis</name>
    <dbReference type="NCBI Taxonomy" id="1652465"/>
    <lineage>
        <taxon>Bacteria</taxon>
        <taxon>Bacillati</taxon>
        <taxon>Bacillota</taxon>
        <taxon>Bacilli</taxon>
        <taxon>Bacillales</taxon>
        <taxon>Paenibacillaceae</taxon>
    </lineage>
</organism>
<dbReference type="NCBIfam" id="TIGR01726">
    <property type="entry name" value="HEQRo_perm_3TM"/>
    <property type="match status" value="1"/>
</dbReference>
<dbReference type="Proteomes" id="UP001597497">
    <property type="component" value="Unassembled WGS sequence"/>
</dbReference>
<dbReference type="InterPro" id="IPR035906">
    <property type="entry name" value="MetI-like_sf"/>
</dbReference>
<reference evidence="12" key="1">
    <citation type="journal article" date="2019" name="Int. J. Syst. Evol. Microbiol.">
        <title>The Global Catalogue of Microorganisms (GCM) 10K type strain sequencing project: providing services to taxonomists for standard genome sequencing and annotation.</title>
        <authorList>
            <consortium name="The Broad Institute Genomics Platform"/>
            <consortium name="The Broad Institute Genome Sequencing Center for Infectious Disease"/>
            <person name="Wu L."/>
            <person name="Ma J."/>
        </authorList>
    </citation>
    <scope>NUCLEOTIDE SEQUENCE [LARGE SCALE GENOMIC DNA]</scope>
    <source>
        <strain evidence="12">KCTC 33676</strain>
    </source>
</reference>
<comment type="subcellular location">
    <subcellularLocation>
        <location evidence="1 9">Cell membrane</location>
        <topology evidence="1 9">Multi-pass membrane protein</topology>
    </subcellularLocation>
</comment>
<evidence type="ECO:0000256" key="9">
    <source>
        <dbReference type="RuleBase" id="RU363032"/>
    </source>
</evidence>
<dbReference type="RefSeq" id="WP_379927738.1">
    <property type="nucleotide sequence ID" value="NZ_JBHUMM010000002.1"/>
</dbReference>
<accession>A0ABW5R5R1</accession>
<dbReference type="CDD" id="cd06261">
    <property type="entry name" value="TM_PBP2"/>
    <property type="match status" value="1"/>
</dbReference>
<evidence type="ECO:0000256" key="4">
    <source>
        <dbReference type="ARBA" id="ARBA00022475"/>
    </source>
</evidence>
<evidence type="ECO:0000313" key="12">
    <source>
        <dbReference type="Proteomes" id="UP001597497"/>
    </source>
</evidence>
<keyword evidence="5 9" id="KW-0812">Transmembrane</keyword>
<keyword evidence="12" id="KW-1185">Reference proteome</keyword>
<name>A0ABW5R5R1_9BACL</name>
<feature type="transmembrane region" description="Helical" evidence="9">
    <location>
        <begin position="20"/>
        <end position="41"/>
    </location>
</feature>
<sequence length="217" mass="24157">MNLEQIREYIPFILEGITVTLQYTFAAAIVGFIWGTILALFKISSMKPLKWFAVAYTSIFRGTPLILQLMIAYNAIPQLTGYQISPFQAALLAFGLNSAAYISETIRAGIMAIDKGQIEAAMSLGIPYSRMMIHIVLPQAMKNILPALVNESIALLKESALVSTIGVMDLLRRADYVGAKTYLYFEPYLIAGMIYYVLVMALTGVAKLLERRLRRSD</sequence>
<feature type="domain" description="ABC transmembrane type-1" evidence="10">
    <location>
        <begin position="17"/>
        <end position="206"/>
    </location>
</feature>
<gene>
    <name evidence="11" type="ORF">ACFSUC_01900</name>
</gene>
<keyword evidence="4" id="KW-1003">Cell membrane</keyword>
<dbReference type="EMBL" id="JBHUMM010000002">
    <property type="protein sequence ID" value="MFD2670357.1"/>
    <property type="molecule type" value="Genomic_DNA"/>
</dbReference>
<keyword evidence="3 9" id="KW-0813">Transport</keyword>
<dbReference type="InterPro" id="IPR043429">
    <property type="entry name" value="ArtM/GltK/GlnP/TcyL/YhdX-like"/>
</dbReference>
<evidence type="ECO:0000256" key="6">
    <source>
        <dbReference type="ARBA" id="ARBA00022970"/>
    </source>
</evidence>
<keyword evidence="7 9" id="KW-1133">Transmembrane helix</keyword>
<evidence type="ECO:0000256" key="5">
    <source>
        <dbReference type="ARBA" id="ARBA00022692"/>
    </source>
</evidence>
<evidence type="ECO:0000256" key="7">
    <source>
        <dbReference type="ARBA" id="ARBA00022989"/>
    </source>
</evidence>
<evidence type="ECO:0000256" key="8">
    <source>
        <dbReference type="ARBA" id="ARBA00023136"/>
    </source>
</evidence>
<dbReference type="PANTHER" id="PTHR30614:SF20">
    <property type="entry name" value="GLUTAMINE TRANSPORT SYSTEM PERMEASE PROTEIN GLNP"/>
    <property type="match status" value="1"/>
</dbReference>
<dbReference type="InterPro" id="IPR000515">
    <property type="entry name" value="MetI-like"/>
</dbReference>
<comment type="similarity">
    <text evidence="2">Belongs to the binding-protein-dependent transport system permease family. HisMQ subfamily.</text>
</comment>
<evidence type="ECO:0000313" key="11">
    <source>
        <dbReference type="EMBL" id="MFD2670357.1"/>
    </source>
</evidence>
<comment type="caution">
    <text evidence="11">The sequence shown here is derived from an EMBL/GenBank/DDBJ whole genome shotgun (WGS) entry which is preliminary data.</text>
</comment>
<evidence type="ECO:0000256" key="2">
    <source>
        <dbReference type="ARBA" id="ARBA00010072"/>
    </source>
</evidence>
<dbReference type="PROSITE" id="PS50928">
    <property type="entry name" value="ABC_TM1"/>
    <property type="match status" value="1"/>
</dbReference>
<protein>
    <submittedName>
        <fullName evidence="11">Amino acid ABC transporter permease</fullName>
    </submittedName>
</protein>
<dbReference type="Gene3D" id="1.10.3720.10">
    <property type="entry name" value="MetI-like"/>
    <property type="match status" value="1"/>
</dbReference>
<feature type="transmembrane region" description="Helical" evidence="9">
    <location>
        <begin position="188"/>
        <end position="209"/>
    </location>
</feature>
<keyword evidence="6" id="KW-0029">Amino-acid transport</keyword>
<dbReference type="PANTHER" id="PTHR30614">
    <property type="entry name" value="MEMBRANE COMPONENT OF AMINO ACID ABC TRANSPORTER"/>
    <property type="match status" value="1"/>
</dbReference>
<dbReference type="SUPFAM" id="SSF161098">
    <property type="entry name" value="MetI-like"/>
    <property type="match status" value="1"/>
</dbReference>
<evidence type="ECO:0000259" key="10">
    <source>
        <dbReference type="PROSITE" id="PS50928"/>
    </source>
</evidence>
<evidence type="ECO:0000256" key="1">
    <source>
        <dbReference type="ARBA" id="ARBA00004651"/>
    </source>
</evidence>
<proteinExistence type="inferred from homology"/>